<sequence>MGSGGRRRDAGPDEGDRPRIAFLIVRCLWHIAHAPSPSRLSQVS</sequence>
<evidence type="ECO:0000313" key="2">
    <source>
        <dbReference type="Proteomes" id="UP000234331"/>
    </source>
</evidence>
<dbReference type="AlphaFoldDB" id="A0A2I2L0E3"/>
<gene>
    <name evidence="1" type="ORF">FRACA_70008</name>
</gene>
<name>A0A2I2L0E3_9ACTN</name>
<dbReference type="EMBL" id="FZMO01000536">
    <property type="protein sequence ID" value="SNQ51392.1"/>
    <property type="molecule type" value="Genomic_DNA"/>
</dbReference>
<keyword evidence="2" id="KW-1185">Reference proteome</keyword>
<organism evidence="1 2">
    <name type="scientific">Frankia canadensis</name>
    <dbReference type="NCBI Taxonomy" id="1836972"/>
    <lineage>
        <taxon>Bacteria</taxon>
        <taxon>Bacillati</taxon>
        <taxon>Actinomycetota</taxon>
        <taxon>Actinomycetes</taxon>
        <taxon>Frankiales</taxon>
        <taxon>Frankiaceae</taxon>
        <taxon>Frankia</taxon>
    </lineage>
</organism>
<accession>A0A2I2L0E3</accession>
<evidence type="ECO:0000313" key="1">
    <source>
        <dbReference type="EMBL" id="SNQ51392.1"/>
    </source>
</evidence>
<reference evidence="1 2" key="1">
    <citation type="submission" date="2017-06" db="EMBL/GenBank/DDBJ databases">
        <authorList>
            <person name="Kim H.J."/>
            <person name="Triplett B.A."/>
        </authorList>
    </citation>
    <scope>NUCLEOTIDE SEQUENCE [LARGE SCALE GENOMIC DNA]</scope>
    <source>
        <strain evidence="1">FRACA_ARgP5</strain>
    </source>
</reference>
<proteinExistence type="predicted"/>
<dbReference type="Proteomes" id="UP000234331">
    <property type="component" value="Unassembled WGS sequence"/>
</dbReference>
<protein>
    <submittedName>
        <fullName evidence="1">Uncharacterized protein</fullName>
    </submittedName>
</protein>